<proteinExistence type="predicted"/>
<organism evidence="1 2">
    <name type="scientific">Pseudomonas azerbaijanoccidentalis</name>
    <dbReference type="NCBI Taxonomy" id="2842347"/>
    <lineage>
        <taxon>Bacteria</taxon>
        <taxon>Pseudomonadati</taxon>
        <taxon>Pseudomonadota</taxon>
        <taxon>Gammaproteobacteria</taxon>
        <taxon>Pseudomonadales</taxon>
        <taxon>Pseudomonadaceae</taxon>
        <taxon>Pseudomonas</taxon>
    </lineage>
</organism>
<gene>
    <name evidence="1" type="ORF">KVG88_30675</name>
</gene>
<accession>A0ABS6QZV1</accession>
<reference evidence="1" key="1">
    <citation type="submission" date="2021-06" db="EMBL/GenBank/DDBJ databases">
        <title>Updating the genus Pseudomonas: Description of 43 new species and partition of the Pseudomonas putida group.</title>
        <authorList>
            <person name="Girard L."/>
            <person name="Lood C."/>
            <person name="Vandamme P."/>
            <person name="Rokni-Zadeh H."/>
            <person name="Van Noort V."/>
            <person name="Hofte M."/>
            <person name="Lavigne R."/>
            <person name="De Mot R."/>
        </authorList>
    </citation>
    <scope>NUCLEOTIDE SEQUENCE</scope>
    <source>
        <strain evidence="1">SWRI74</strain>
    </source>
</reference>
<evidence type="ECO:0000313" key="2">
    <source>
        <dbReference type="Proteomes" id="UP001049200"/>
    </source>
</evidence>
<keyword evidence="2" id="KW-1185">Reference proteome</keyword>
<evidence type="ECO:0000313" key="1">
    <source>
        <dbReference type="EMBL" id="MBV4524443.1"/>
    </source>
</evidence>
<comment type="caution">
    <text evidence="1">The sequence shown here is derived from an EMBL/GenBank/DDBJ whole genome shotgun (WGS) entry which is preliminary data.</text>
</comment>
<dbReference type="RefSeq" id="WP_217873621.1">
    <property type="nucleotide sequence ID" value="NZ_JAHSTU010000016.1"/>
</dbReference>
<protein>
    <submittedName>
        <fullName evidence="1">Uncharacterized protein</fullName>
    </submittedName>
</protein>
<sequence>MNKADIRQIAGRDLLEGRKSAIGLHPGNDQERPATPDIKRLAGVSAQVARALRYNWQMPAVARLEKTNPSSAGGFAIQVSRATDGRCSAHS</sequence>
<dbReference type="EMBL" id="JAHSTU010000016">
    <property type="protein sequence ID" value="MBV4524443.1"/>
    <property type="molecule type" value="Genomic_DNA"/>
</dbReference>
<name>A0ABS6QZV1_9PSED</name>
<dbReference type="Proteomes" id="UP001049200">
    <property type="component" value="Unassembled WGS sequence"/>
</dbReference>